<organism evidence="2 3">
    <name type="scientific">Candidatus Amesbacteria bacterium GW2011_GWA2_47_11</name>
    <dbReference type="NCBI Taxonomy" id="1618357"/>
    <lineage>
        <taxon>Bacteria</taxon>
        <taxon>Candidatus Amesiibacteriota</taxon>
    </lineage>
</organism>
<proteinExistence type="predicted"/>
<dbReference type="Proteomes" id="UP000034607">
    <property type="component" value="Unassembled WGS sequence"/>
</dbReference>
<evidence type="ECO:0000313" key="2">
    <source>
        <dbReference type="EMBL" id="KKU55865.1"/>
    </source>
</evidence>
<comment type="caution">
    <text evidence="2">The sequence shown here is derived from an EMBL/GenBank/DDBJ whole genome shotgun (WGS) entry which is preliminary data.</text>
</comment>
<protein>
    <submittedName>
        <fullName evidence="2">Hydrolase, alpha/beta hydrolase fold family</fullName>
    </submittedName>
</protein>
<keyword evidence="2" id="KW-0378">Hydrolase</keyword>
<dbReference type="GO" id="GO:0016787">
    <property type="term" value="F:hydrolase activity"/>
    <property type="evidence" value="ECO:0007669"/>
    <property type="project" value="UniProtKB-KW"/>
</dbReference>
<dbReference type="InterPro" id="IPR029058">
    <property type="entry name" value="AB_hydrolase_fold"/>
</dbReference>
<name>A0A0G1UDS8_9BACT</name>
<reference evidence="2 3" key="1">
    <citation type="journal article" date="2015" name="Nature">
        <title>rRNA introns, odd ribosomes, and small enigmatic genomes across a large radiation of phyla.</title>
        <authorList>
            <person name="Brown C.T."/>
            <person name="Hug L.A."/>
            <person name="Thomas B.C."/>
            <person name="Sharon I."/>
            <person name="Castelle C.J."/>
            <person name="Singh A."/>
            <person name="Wilkins M.J."/>
            <person name="Williams K.H."/>
            <person name="Banfield J.F."/>
        </authorList>
    </citation>
    <scope>NUCLEOTIDE SEQUENCE [LARGE SCALE GENOMIC DNA]</scope>
</reference>
<dbReference type="InterPro" id="IPR000073">
    <property type="entry name" value="AB_hydrolase_1"/>
</dbReference>
<gene>
    <name evidence="2" type="ORF">UX78_C0015G0012</name>
</gene>
<dbReference type="PANTHER" id="PTHR43798">
    <property type="entry name" value="MONOACYLGLYCEROL LIPASE"/>
    <property type="match status" value="1"/>
</dbReference>
<dbReference type="InterPro" id="IPR050266">
    <property type="entry name" value="AB_hydrolase_sf"/>
</dbReference>
<sequence length="287" mass="33091">MKKADGIVFDTIGLPLANIQYMKYGKGAPLIIFPATISRLENWTNILKFMGQKYSAYFFELPGHGKSSKFSKPFKSELVADTYRDFLQALGIPKASILGFSFGGILTLKTVELYPDKVDSLFLISPCVSCKAIKMSPYRLKLLRNLLSILFYPYAQKQILKIANNEKTVDFFISFLQKVGKIEKRIDVRDTLLNLSHHTLDTVVHQLHEVLTADFEKDGWKKPSNIACYFAMSVHDPLLSYEYTNDFLSSHFNLFKDTFFDYKFHQFPKEFDLNYLNNNFGHLLKLI</sequence>
<feature type="domain" description="AB hydrolase-1" evidence="1">
    <location>
        <begin position="29"/>
        <end position="136"/>
    </location>
</feature>
<accession>A0A0G1UDS8</accession>
<evidence type="ECO:0000259" key="1">
    <source>
        <dbReference type="Pfam" id="PF00561"/>
    </source>
</evidence>
<dbReference type="EMBL" id="LCNM01000015">
    <property type="protein sequence ID" value="KKU55865.1"/>
    <property type="molecule type" value="Genomic_DNA"/>
</dbReference>
<dbReference type="Pfam" id="PF00561">
    <property type="entry name" value="Abhydrolase_1"/>
    <property type="match status" value="1"/>
</dbReference>
<dbReference type="Gene3D" id="3.40.50.1820">
    <property type="entry name" value="alpha/beta hydrolase"/>
    <property type="match status" value="1"/>
</dbReference>
<dbReference type="AlphaFoldDB" id="A0A0G1UDS8"/>
<evidence type="ECO:0000313" key="3">
    <source>
        <dbReference type="Proteomes" id="UP000034607"/>
    </source>
</evidence>
<dbReference type="SUPFAM" id="SSF53474">
    <property type="entry name" value="alpha/beta-Hydrolases"/>
    <property type="match status" value="1"/>
</dbReference>